<accession>A0AAV7P0L6</accession>
<comment type="caution">
    <text evidence="2">The sequence shown here is derived from an EMBL/GenBank/DDBJ whole genome shotgun (WGS) entry which is preliminary data.</text>
</comment>
<proteinExistence type="predicted"/>
<dbReference type="Proteomes" id="UP001066276">
    <property type="component" value="Chromosome 7"/>
</dbReference>
<name>A0AAV7P0L6_PLEWA</name>
<evidence type="ECO:0000313" key="3">
    <source>
        <dbReference type="Proteomes" id="UP001066276"/>
    </source>
</evidence>
<evidence type="ECO:0000313" key="2">
    <source>
        <dbReference type="EMBL" id="KAJ1121767.1"/>
    </source>
</evidence>
<feature type="region of interest" description="Disordered" evidence="1">
    <location>
        <begin position="47"/>
        <end position="68"/>
    </location>
</feature>
<dbReference type="AlphaFoldDB" id="A0AAV7P0L6"/>
<evidence type="ECO:0000256" key="1">
    <source>
        <dbReference type="SAM" id="MobiDB-lite"/>
    </source>
</evidence>
<gene>
    <name evidence="2" type="ORF">NDU88_000286</name>
</gene>
<organism evidence="2 3">
    <name type="scientific">Pleurodeles waltl</name>
    <name type="common">Iberian ribbed newt</name>
    <dbReference type="NCBI Taxonomy" id="8319"/>
    <lineage>
        <taxon>Eukaryota</taxon>
        <taxon>Metazoa</taxon>
        <taxon>Chordata</taxon>
        <taxon>Craniata</taxon>
        <taxon>Vertebrata</taxon>
        <taxon>Euteleostomi</taxon>
        <taxon>Amphibia</taxon>
        <taxon>Batrachia</taxon>
        <taxon>Caudata</taxon>
        <taxon>Salamandroidea</taxon>
        <taxon>Salamandridae</taxon>
        <taxon>Pleurodelinae</taxon>
        <taxon>Pleurodeles</taxon>
    </lineage>
</organism>
<keyword evidence="3" id="KW-1185">Reference proteome</keyword>
<protein>
    <submittedName>
        <fullName evidence="2">Uncharacterized protein</fullName>
    </submittedName>
</protein>
<sequence>MCASDGPKRQETSGGRHYACVRPETLPREQCEQLLEELQLLGHALGSRPRVEPDMNTAAPAPPFRAAV</sequence>
<reference evidence="2" key="1">
    <citation type="journal article" date="2022" name="bioRxiv">
        <title>Sequencing and chromosome-scale assembly of the giantPleurodeles waltlgenome.</title>
        <authorList>
            <person name="Brown T."/>
            <person name="Elewa A."/>
            <person name="Iarovenko S."/>
            <person name="Subramanian E."/>
            <person name="Araus A.J."/>
            <person name="Petzold A."/>
            <person name="Susuki M."/>
            <person name="Suzuki K.-i.T."/>
            <person name="Hayashi T."/>
            <person name="Toyoda A."/>
            <person name="Oliveira C."/>
            <person name="Osipova E."/>
            <person name="Leigh N.D."/>
            <person name="Simon A."/>
            <person name="Yun M.H."/>
        </authorList>
    </citation>
    <scope>NUCLEOTIDE SEQUENCE</scope>
    <source>
        <strain evidence="2">20211129_DDA</strain>
        <tissue evidence="2">Liver</tissue>
    </source>
</reference>
<dbReference type="EMBL" id="JANPWB010000011">
    <property type="protein sequence ID" value="KAJ1121767.1"/>
    <property type="molecule type" value="Genomic_DNA"/>
</dbReference>